<organism evidence="1 2">
    <name type="scientific">Coprinopsis marcescibilis</name>
    <name type="common">Agaric fungus</name>
    <name type="synonym">Psathyrella marcescibilis</name>
    <dbReference type="NCBI Taxonomy" id="230819"/>
    <lineage>
        <taxon>Eukaryota</taxon>
        <taxon>Fungi</taxon>
        <taxon>Dikarya</taxon>
        <taxon>Basidiomycota</taxon>
        <taxon>Agaricomycotina</taxon>
        <taxon>Agaricomycetes</taxon>
        <taxon>Agaricomycetidae</taxon>
        <taxon>Agaricales</taxon>
        <taxon>Agaricineae</taxon>
        <taxon>Psathyrellaceae</taxon>
        <taxon>Coprinopsis</taxon>
    </lineage>
</organism>
<gene>
    <name evidence="1" type="ORF">FA15DRAFT_666978</name>
</gene>
<accession>A0A5C3L1K4</accession>
<proteinExistence type="predicted"/>
<dbReference type="AlphaFoldDB" id="A0A5C3L1K4"/>
<reference evidence="1 2" key="1">
    <citation type="journal article" date="2019" name="Nat. Ecol. Evol.">
        <title>Megaphylogeny resolves global patterns of mushroom evolution.</title>
        <authorList>
            <person name="Varga T."/>
            <person name="Krizsan K."/>
            <person name="Foldi C."/>
            <person name="Dima B."/>
            <person name="Sanchez-Garcia M."/>
            <person name="Sanchez-Ramirez S."/>
            <person name="Szollosi G.J."/>
            <person name="Szarkandi J.G."/>
            <person name="Papp V."/>
            <person name="Albert L."/>
            <person name="Andreopoulos W."/>
            <person name="Angelini C."/>
            <person name="Antonin V."/>
            <person name="Barry K.W."/>
            <person name="Bougher N.L."/>
            <person name="Buchanan P."/>
            <person name="Buyck B."/>
            <person name="Bense V."/>
            <person name="Catcheside P."/>
            <person name="Chovatia M."/>
            <person name="Cooper J."/>
            <person name="Damon W."/>
            <person name="Desjardin D."/>
            <person name="Finy P."/>
            <person name="Geml J."/>
            <person name="Haridas S."/>
            <person name="Hughes K."/>
            <person name="Justo A."/>
            <person name="Karasinski D."/>
            <person name="Kautmanova I."/>
            <person name="Kiss B."/>
            <person name="Kocsube S."/>
            <person name="Kotiranta H."/>
            <person name="LaButti K.M."/>
            <person name="Lechner B.E."/>
            <person name="Liimatainen K."/>
            <person name="Lipzen A."/>
            <person name="Lukacs Z."/>
            <person name="Mihaltcheva S."/>
            <person name="Morgado L.N."/>
            <person name="Niskanen T."/>
            <person name="Noordeloos M.E."/>
            <person name="Ohm R.A."/>
            <person name="Ortiz-Santana B."/>
            <person name="Ovrebo C."/>
            <person name="Racz N."/>
            <person name="Riley R."/>
            <person name="Savchenko A."/>
            <person name="Shiryaev A."/>
            <person name="Soop K."/>
            <person name="Spirin V."/>
            <person name="Szebenyi C."/>
            <person name="Tomsovsky M."/>
            <person name="Tulloss R.E."/>
            <person name="Uehling J."/>
            <person name="Grigoriev I.V."/>
            <person name="Vagvolgyi C."/>
            <person name="Papp T."/>
            <person name="Martin F.M."/>
            <person name="Miettinen O."/>
            <person name="Hibbett D.S."/>
            <person name="Nagy L.G."/>
        </authorList>
    </citation>
    <scope>NUCLEOTIDE SEQUENCE [LARGE SCALE GENOMIC DNA]</scope>
    <source>
        <strain evidence="1 2">CBS 121175</strain>
    </source>
</reference>
<dbReference type="Proteomes" id="UP000307440">
    <property type="component" value="Unassembled WGS sequence"/>
</dbReference>
<sequence length="298" mass="33937">MAHFFRRSQILQSKVLRTLDPKKLETKDILDISNYDRPVLAAAKAKLGPHSTTLSYPTQSQDVFVRARISYGSPGDGFPPGTRGVLYMHNLSLYSYVAGMSVRFRVLDSLDEKDAFSRGTDLKNKDGSVWKIPLDRVLRIQSYWALRDVLIRDGLVSLRVVARYHRPTHEPKPQTTMLPTLAEPFLVDFACEKVSLVVEDGEKEFSMIMRAPFDVDRLPSQYTGQGILKFELKEATKTQTRRLVLRVVEVVTPPNPNDEFRQIEGTLLKKTFKGGMFERVWSRRNLAAIPPCLLAQLK</sequence>
<evidence type="ECO:0000313" key="1">
    <source>
        <dbReference type="EMBL" id="TFK26844.1"/>
    </source>
</evidence>
<keyword evidence="2" id="KW-1185">Reference proteome</keyword>
<evidence type="ECO:0000313" key="2">
    <source>
        <dbReference type="Proteomes" id="UP000307440"/>
    </source>
</evidence>
<name>A0A5C3L1K4_COPMA</name>
<protein>
    <submittedName>
        <fullName evidence="1">Uncharacterized protein</fullName>
    </submittedName>
</protein>
<dbReference type="EMBL" id="ML210170">
    <property type="protein sequence ID" value="TFK26844.1"/>
    <property type="molecule type" value="Genomic_DNA"/>
</dbReference>
<dbReference type="OrthoDB" id="2750929at2759"/>